<dbReference type="EMBL" id="BQKI01000002">
    <property type="protein sequence ID" value="GJM88336.1"/>
    <property type="molecule type" value="Genomic_DNA"/>
</dbReference>
<dbReference type="PANTHER" id="PTHR28441">
    <property type="entry name" value="PROTEIN FAM91A1"/>
    <property type="match status" value="1"/>
</dbReference>
<evidence type="ECO:0000313" key="6">
    <source>
        <dbReference type="Proteomes" id="UP001054889"/>
    </source>
</evidence>
<evidence type="ECO:0000259" key="3">
    <source>
        <dbReference type="Pfam" id="PF14647"/>
    </source>
</evidence>
<sequence>MQRQMAATVEEQMMVKAIREESAWEALPKRIQAAVVTKEDWHLRYPCNDNRSITDNQLVIEDYCIRKRLPWNTCFARSVCKEGEYYEDMMRYLRKNLALYPYHLADHISRVMRISPFKYYCDVLFEAMKNEQPYDSIPNFSAADALRITGVGRNEFIDIMNKCRSKKLSEEATSAIDKICKEEVNSYVLFDPEVISGLYRRGLVYFDVPVYPEDRFRVSRLEGFVSNKDQSYEDPIEELLYAVFVVSSENATVAELAATLQADLYQLQAAASFACRLGWAVKLLDADSVLRYSSSSALPSNLLSDYDDGLRTSITSEKSGQELLINDSDGHRKISGAAYVGFIVDANVTSYLMMGSLSPGLKSHAVTLYEAGKLGDSCIGDLCKDLASLEGKKFEGVLQEFANHAFSLRCFLECLLSGGTSYNEASDKLSEANSQECSFHEASDIPSADESIRNGTPMGDSDAAEGTSSPSTILSEKKKSILEDDFDNIQSTEMGGSTVIPSSAGLVHFGPPSYSSMTPWMKLALYTSGCCGPISAVFMKGQRLRLLPEPLTNCEKALIWSWDQSVVGGSGSQFEVQPLSIKDLDETGNIISMDIPLPLKNVDGSIASTVAGTNLPEKQVSNLILLLEGLSSNVELSTVGYLRLIRLYRVSESSEQPENECYAWIPLSLEFGIPLFNPNLCERICERVVQSHILQKDDITEHYETMQNVKKQLRELCTEYQATGPTARLFNQRGVSKNNSPRKLVNIASGRWSPFHDPSTPANGGPARRQKCFTEVLSFDGNILRSYALTPVYEAATRSVTEEQPSTSPVAKPDQEDANTKDVALPGVNMIFDGAELHPFDIVACLQARQPLSLISEASAGSLAMK</sequence>
<feature type="domain" description="FAM91 C-terminal" evidence="4">
    <location>
        <begin position="655"/>
        <end position="728"/>
    </location>
</feature>
<evidence type="ECO:0000313" key="5">
    <source>
        <dbReference type="EMBL" id="GJM88336.1"/>
    </source>
</evidence>
<accession>A0AAV5BPH2</accession>
<reference evidence="5" key="1">
    <citation type="journal article" date="2018" name="DNA Res.">
        <title>Multiple hybrid de novo genome assembly of finger millet, an orphan allotetraploid crop.</title>
        <authorList>
            <person name="Hatakeyama M."/>
            <person name="Aluri S."/>
            <person name="Balachadran M.T."/>
            <person name="Sivarajan S.R."/>
            <person name="Patrignani A."/>
            <person name="Gruter S."/>
            <person name="Poveda L."/>
            <person name="Shimizu-Inatsugi R."/>
            <person name="Baeten J."/>
            <person name="Francoijs K.J."/>
            <person name="Nataraja K.N."/>
            <person name="Reddy Y.A.N."/>
            <person name="Phadnis S."/>
            <person name="Ravikumar R.L."/>
            <person name="Schlapbach R."/>
            <person name="Sreeman S.M."/>
            <person name="Shimizu K.K."/>
        </authorList>
    </citation>
    <scope>NUCLEOTIDE SEQUENCE</scope>
</reference>
<feature type="domain" description="FAM91 C-terminal" evidence="4">
    <location>
        <begin position="340"/>
        <end position="417"/>
    </location>
</feature>
<feature type="region of interest" description="Disordered" evidence="2">
    <location>
        <begin position="440"/>
        <end position="474"/>
    </location>
</feature>
<evidence type="ECO:0000256" key="2">
    <source>
        <dbReference type="SAM" id="MobiDB-lite"/>
    </source>
</evidence>
<feature type="domain" description="FAM91 C-terminal" evidence="4">
    <location>
        <begin position="503"/>
        <end position="564"/>
    </location>
</feature>
<feature type="compositionally biased region" description="Polar residues" evidence="2">
    <location>
        <begin position="798"/>
        <end position="809"/>
    </location>
</feature>
<feature type="domain" description="FAM91 N-terminal" evidence="3">
    <location>
        <begin position="54"/>
        <end position="167"/>
    </location>
</feature>
<protein>
    <recommendedName>
        <fullName evidence="7">FAM91A1-like protein</fullName>
    </recommendedName>
</protein>
<dbReference type="Pfam" id="PF14647">
    <property type="entry name" value="FAM91_N"/>
    <property type="match status" value="1"/>
</dbReference>
<dbReference type="InterPro" id="IPR028097">
    <property type="entry name" value="FAM91_C_dom"/>
</dbReference>
<evidence type="ECO:0000259" key="4">
    <source>
        <dbReference type="Pfam" id="PF14648"/>
    </source>
</evidence>
<dbReference type="AlphaFoldDB" id="A0AAV5BPH2"/>
<proteinExistence type="inferred from homology"/>
<comment type="caution">
    <text evidence="5">The sequence shown here is derived from an EMBL/GenBank/DDBJ whole genome shotgun (WGS) entry which is preliminary data.</text>
</comment>
<dbReference type="InterPro" id="IPR039199">
    <property type="entry name" value="FAM91"/>
</dbReference>
<reference evidence="5" key="2">
    <citation type="submission" date="2021-12" db="EMBL/GenBank/DDBJ databases">
        <title>Resequencing data analysis of finger millet.</title>
        <authorList>
            <person name="Hatakeyama M."/>
            <person name="Aluri S."/>
            <person name="Balachadran M.T."/>
            <person name="Sivarajan S.R."/>
            <person name="Poveda L."/>
            <person name="Shimizu-Inatsugi R."/>
            <person name="Schlapbach R."/>
            <person name="Sreeman S.M."/>
            <person name="Shimizu K.K."/>
        </authorList>
    </citation>
    <scope>NUCLEOTIDE SEQUENCE</scope>
</reference>
<dbReference type="PANTHER" id="PTHR28441:SF1">
    <property type="entry name" value="OS05G0355133 PROTEIN"/>
    <property type="match status" value="1"/>
</dbReference>
<organism evidence="5 6">
    <name type="scientific">Eleusine coracana subsp. coracana</name>
    <dbReference type="NCBI Taxonomy" id="191504"/>
    <lineage>
        <taxon>Eukaryota</taxon>
        <taxon>Viridiplantae</taxon>
        <taxon>Streptophyta</taxon>
        <taxon>Embryophyta</taxon>
        <taxon>Tracheophyta</taxon>
        <taxon>Spermatophyta</taxon>
        <taxon>Magnoliopsida</taxon>
        <taxon>Liliopsida</taxon>
        <taxon>Poales</taxon>
        <taxon>Poaceae</taxon>
        <taxon>PACMAD clade</taxon>
        <taxon>Chloridoideae</taxon>
        <taxon>Cynodonteae</taxon>
        <taxon>Eleusininae</taxon>
        <taxon>Eleusine</taxon>
    </lineage>
</organism>
<gene>
    <name evidence="5" type="primary">ga04387</name>
    <name evidence="5" type="ORF">PR202_ga04387</name>
</gene>
<evidence type="ECO:0008006" key="7">
    <source>
        <dbReference type="Google" id="ProtNLM"/>
    </source>
</evidence>
<dbReference type="Pfam" id="PF14648">
    <property type="entry name" value="FAM91_C"/>
    <property type="match status" value="3"/>
</dbReference>
<comment type="similarity">
    <text evidence="1">Belongs to the FAM91 family.</text>
</comment>
<dbReference type="InterPro" id="IPR028091">
    <property type="entry name" value="FAM91_N_dom"/>
</dbReference>
<dbReference type="Proteomes" id="UP001054889">
    <property type="component" value="Unassembled WGS sequence"/>
</dbReference>
<keyword evidence="6" id="KW-1185">Reference proteome</keyword>
<feature type="region of interest" description="Disordered" evidence="2">
    <location>
        <begin position="798"/>
        <end position="818"/>
    </location>
</feature>
<name>A0AAV5BPH2_ELECO</name>
<evidence type="ECO:0000256" key="1">
    <source>
        <dbReference type="ARBA" id="ARBA00010319"/>
    </source>
</evidence>